<accession>I0HT97</accession>
<dbReference type="AlphaFoldDB" id="I0HT97"/>
<dbReference type="SUPFAM" id="SSF81296">
    <property type="entry name" value="E set domains"/>
    <property type="match status" value="1"/>
</dbReference>
<dbReference type="Proteomes" id="UP000007883">
    <property type="component" value="Chromosome"/>
</dbReference>
<feature type="domain" description="Sulphur oxidation protein SoxZ" evidence="1">
    <location>
        <begin position="9"/>
        <end position="101"/>
    </location>
</feature>
<dbReference type="InterPro" id="IPR014756">
    <property type="entry name" value="Ig_E-set"/>
</dbReference>
<keyword evidence="3" id="KW-1185">Reference proteome</keyword>
<dbReference type="eggNOG" id="COG5501">
    <property type="taxonomic scope" value="Bacteria"/>
</dbReference>
<dbReference type="NCBIfam" id="TIGR04490">
    <property type="entry name" value="SoxZ_true"/>
    <property type="match status" value="1"/>
</dbReference>
<dbReference type="Pfam" id="PF08770">
    <property type="entry name" value="SoxZ"/>
    <property type="match status" value="1"/>
</dbReference>
<sequence length="104" mass="11523">MAAAPILIRAQSQGERALVRVLMAHEMESGQRKDGDGRTIPAWHIHEVLVTLQGRPVLTMRWGPSVSKNPFLRFVLRGAKPGDRVGVSWTDTRGERRDAEAVVA</sequence>
<dbReference type="InterPro" id="IPR030995">
    <property type="entry name" value="SoxZ"/>
</dbReference>
<dbReference type="STRING" id="983917.RGE_28950"/>
<organism evidence="2 3">
    <name type="scientific">Rubrivivax gelatinosus (strain NBRC 100245 / IL144)</name>
    <dbReference type="NCBI Taxonomy" id="983917"/>
    <lineage>
        <taxon>Bacteria</taxon>
        <taxon>Pseudomonadati</taxon>
        <taxon>Pseudomonadota</taxon>
        <taxon>Betaproteobacteria</taxon>
        <taxon>Burkholderiales</taxon>
        <taxon>Sphaerotilaceae</taxon>
        <taxon>Rubrivivax</taxon>
    </lineage>
</organism>
<name>I0HT97_RUBGI</name>
<dbReference type="KEGG" id="rge:RGE_28950"/>
<dbReference type="InterPro" id="IPR013783">
    <property type="entry name" value="Ig-like_fold"/>
</dbReference>
<dbReference type="PATRIC" id="fig|983917.3.peg.2823"/>
<gene>
    <name evidence="2" type="primary">soxZ</name>
    <name evidence="2" type="ordered locus">RGE_28950</name>
</gene>
<reference evidence="2 3" key="1">
    <citation type="journal article" date="2012" name="J. Bacteriol.">
        <title>Complete genome sequence of phototrophic betaproteobacterium Rubrivivax gelatinosus IL144.</title>
        <authorList>
            <person name="Nagashima S."/>
            <person name="Kamimura A."/>
            <person name="Shimizu T."/>
            <person name="Nakamura-isaki S."/>
            <person name="Aono E."/>
            <person name="Sakamoto K."/>
            <person name="Ichikawa N."/>
            <person name="Nakazawa H."/>
            <person name="Sekine M."/>
            <person name="Yamazaki S."/>
            <person name="Fujita N."/>
            <person name="Shimada K."/>
            <person name="Hanada S."/>
            <person name="Nagashima K.V.P."/>
        </authorList>
    </citation>
    <scope>NUCLEOTIDE SEQUENCE [LARGE SCALE GENOMIC DNA]</scope>
    <source>
        <strain evidence="3">NBRC 100245 / IL144</strain>
    </source>
</reference>
<evidence type="ECO:0000313" key="2">
    <source>
        <dbReference type="EMBL" id="BAL96234.1"/>
    </source>
</evidence>
<protein>
    <submittedName>
        <fullName evidence="2">Sulfur oxidation protein SoxZ</fullName>
    </submittedName>
</protein>
<evidence type="ECO:0000259" key="1">
    <source>
        <dbReference type="Pfam" id="PF08770"/>
    </source>
</evidence>
<dbReference type="RefSeq" id="WP_014429095.1">
    <property type="nucleotide sequence ID" value="NC_017075.1"/>
</dbReference>
<dbReference type="HOGENOM" id="CLU_172621_1_0_4"/>
<evidence type="ECO:0000313" key="3">
    <source>
        <dbReference type="Proteomes" id="UP000007883"/>
    </source>
</evidence>
<dbReference type="InterPro" id="IPR014880">
    <property type="entry name" value="SoxZ_dom"/>
</dbReference>
<proteinExistence type="predicted"/>
<dbReference type="Gene3D" id="2.60.40.10">
    <property type="entry name" value="Immunoglobulins"/>
    <property type="match status" value="1"/>
</dbReference>
<dbReference type="EMBL" id="AP012320">
    <property type="protein sequence ID" value="BAL96234.1"/>
    <property type="molecule type" value="Genomic_DNA"/>
</dbReference>